<evidence type="ECO:0000313" key="2">
    <source>
        <dbReference type="Proteomes" id="UP000004099"/>
    </source>
</evidence>
<gene>
    <name evidence="1" type="ORF">HMPREF0542_11340</name>
</gene>
<accession>E7FR13</accession>
<reference evidence="1 2" key="1">
    <citation type="submission" date="2011-01" db="EMBL/GenBank/DDBJ databases">
        <authorList>
            <person name="Muzny D."/>
            <person name="Qin X."/>
            <person name="Buhay C."/>
            <person name="Dugan-Rocha S."/>
            <person name="Ding Y."/>
            <person name="Chen G."/>
            <person name="Hawes A."/>
            <person name="Holder M."/>
            <person name="Jhangiani S."/>
            <person name="Johnson A."/>
            <person name="Khan Z."/>
            <person name="Li Z."/>
            <person name="Liu W."/>
            <person name="Liu X."/>
            <person name="Perez L."/>
            <person name="Shen H."/>
            <person name="Wang Q."/>
            <person name="Watt J."/>
            <person name="Xi L."/>
            <person name="Xin Y."/>
            <person name="Zhou J."/>
            <person name="Deng J."/>
            <person name="Jiang H."/>
            <person name="Liu Y."/>
            <person name="Qu J."/>
            <person name="Song X.-Z."/>
            <person name="Zhang L."/>
            <person name="Villasana D."/>
            <person name="Johnson A."/>
            <person name="Liu J."/>
            <person name="Liyanage D."/>
            <person name="Lorensuhewa L."/>
            <person name="Robinson T."/>
            <person name="Song A."/>
            <person name="Song B.-B."/>
            <person name="Dinh H."/>
            <person name="Thornton R."/>
            <person name="Coyle M."/>
            <person name="Francisco L."/>
            <person name="Jackson L."/>
            <person name="Javaid M."/>
            <person name="Korchina V."/>
            <person name="Kovar C."/>
            <person name="Mata R."/>
            <person name="Mathew T."/>
            <person name="Ngo R."/>
            <person name="Nguyen L."/>
            <person name="Nguyen N."/>
            <person name="Okwuonu G."/>
            <person name="Ongeri F."/>
            <person name="Pham C."/>
            <person name="Simmons D."/>
            <person name="Wilczek-Boney K."/>
            <person name="Hale W."/>
            <person name="Jakkamsetti A."/>
            <person name="Pham P."/>
            <person name="Ruth R."/>
            <person name="San Lucas F."/>
            <person name="Warren J."/>
            <person name="Zhang J."/>
            <person name="Zhao Z."/>
            <person name="Zhou C."/>
            <person name="Zhu D."/>
            <person name="Lee S."/>
            <person name="Bess C."/>
            <person name="Blankenburg K."/>
            <person name="Forbes L."/>
            <person name="Fu Q."/>
            <person name="Gubbala S."/>
            <person name="Hirani K."/>
            <person name="Jayaseelan J.C."/>
            <person name="Lara F."/>
            <person name="Munidasa M."/>
            <person name="Palculict T."/>
            <person name="Patil S."/>
            <person name="Pu L.-L."/>
            <person name="Saada N."/>
            <person name="Tang L."/>
            <person name="Weissenberger G."/>
            <person name="Zhu Y."/>
            <person name="Hemphill L."/>
            <person name="Shang Y."/>
            <person name="Youmans B."/>
            <person name="Ayvaz T."/>
            <person name="Ross M."/>
            <person name="Santibanez J."/>
            <person name="Aqrawi P."/>
            <person name="Gross S."/>
            <person name="Joshi V."/>
            <person name="Fowler G."/>
            <person name="Nazareth L."/>
            <person name="Reid J."/>
            <person name="Worley K."/>
            <person name="Petrosino J."/>
            <person name="Highlander S."/>
            <person name="Gibbs R."/>
        </authorList>
    </citation>
    <scope>NUCLEOTIDE SEQUENCE [LARGE SCALE GENOMIC DNA]</scope>
    <source>
        <strain evidence="1 2">ATCC 25644</strain>
    </source>
</reference>
<dbReference type="Proteomes" id="UP000004099">
    <property type="component" value="Unassembled WGS sequence"/>
</dbReference>
<organism evidence="1 2">
    <name type="scientific">Ligilactobacillus ruminis ATCC 25644</name>
    <dbReference type="NCBI Taxonomy" id="525362"/>
    <lineage>
        <taxon>Bacteria</taxon>
        <taxon>Bacillati</taxon>
        <taxon>Bacillota</taxon>
        <taxon>Bacilli</taxon>
        <taxon>Lactobacillales</taxon>
        <taxon>Lactobacillaceae</taxon>
        <taxon>Ligilactobacillus</taxon>
    </lineage>
</organism>
<dbReference type="AlphaFoldDB" id="E7FR13"/>
<protein>
    <submittedName>
        <fullName evidence="1">Uncharacterized protein</fullName>
    </submittedName>
</protein>
<dbReference type="HOGENOM" id="CLU_3201415_0_0_9"/>
<comment type="caution">
    <text evidence="1">The sequence shown here is derived from an EMBL/GenBank/DDBJ whole genome shotgun (WGS) entry which is preliminary data.</text>
</comment>
<evidence type="ECO:0000313" key="1">
    <source>
        <dbReference type="EMBL" id="EFZ34400.1"/>
    </source>
</evidence>
<proteinExistence type="predicted"/>
<sequence length="45" mass="5322">MQLDKNKSDTIVKRLEKTMLQIKKPDYLQLTANNPVFYINNDLLL</sequence>
<name>E7FR13_9LACO</name>
<dbReference type="EMBL" id="ACGS02000041">
    <property type="protein sequence ID" value="EFZ34400.1"/>
    <property type="molecule type" value="Genomic_DNA"/>
</dbReference>